<keyword evidence="2" id="KW-1185">Reference proteome</keyword>
<proteinExistence type="predicted"/>
<dbReference type="EMBL" id="AP024427">
    <property type="protein sequence ID" value="BCR97112.1"/>
    <property type="molecule type" value="Genomic_DNA"/>
</dbReference>
<dbReference type="GeneID" id="64958437"/>
<dbReference type="Proteomes" id="UP000661280">
    <property type="component" value="Chromosome 3"/>
</dbReference>
<reference evidence="1" key="1">
    <citation type="submission" date="2021-01" db="EMBL/GenBank/DDBJ databases">
        <authorList>
            <consortium name="Aspergillus luchuensis mut. kawachii IFO 4304 genome sequencing consortium"/>
            <person name="Kazuki M."/>
            <person name="Futagami T."/>
        </authorList>
    </citation>
    <scope>NUCLEOTIDE SEQUENCE</scope>
    <source>
        <strain evidence="1">IFO 4308</strain>
    </source>
</reference>
<organism evidence="1 2">
    <name type="scientific">Aspergillus kawachii</name>
    <name type="common">White koji mold</name>
    <name type="synonym">Aspergillus awamori var. kawachi</name>
    <dbReference type="NCBI Taxonomy" id="1069201"/>
    <lineage>
        <taxon>Eukaryota</taxon>
        <taxon>Fungi</taxon>
        <taxon>Dikarya</taxon>
        <taxon>Ascomycota</taxon>
        <taxon>Pezizomycotina</taxon>
        <taxon>Eurotiomycetes</taxon>
        <taxon>Eurotiomycetidae</taxon>
        <taxon>Eurotiales</taxon>
        <taxon>Aspergillaceae</taxon>
        <taxon>Aspergillus</taxon>
        <taxon>Aspergillus subgen. Circumdati</taxon>
    </lineage>
</organism>
<evidence type="ECO:0000313" key="1">
    <source>
        <dbReference type="EMBL" id="BCR97112.1"/>
    </source>
</evidence>
<dbReference type="KEGG" id="aluc:AKAW2_30431A"/>
<name>A0A7R7WVJ1_ASPKA</name>
<protein>
    <submittedName>
        <fullName evidence="1">Uncharacterized protein</fullName>
    </submittedName>
</protein>
<dbReference type="AlphaFoldDB" id="A0A7R7WVJ1"/>
<accession>A0A7R7WVJ1</accession>
<dbReference type="RefSeq" id="XP_041540878.1">
    <property type="nucleotide sequence ID" value="XM_041686944.1"/>
</dbReference>
<reference evidence="1" key="2">
    <citation type="submission" date="2021-02" db="EMBL/GenBank/DDBJ databases">
        <title>Aspergillus luchuensis mut. kawachii IFO 4304 genome sequence.</title>
        <authorList>
            <person name="Mori K."/>
            <person name="Kadooka C."/>
            <person name="Goto M."/>
            <person name="Futagami T."/>
        </authorList>
    </citation>
    <scope>NUCLEOTIDE SEQUENCE</scope>
    <source>
        <strain evidence="1">IFO 4308</strain>
    </source>
</reference>
<evidence type="ECO:0000313" key="2">
    <source>
        <dbReference type="Proteomes" id="UP000661280"/>
    </source>
</evidence>
<gene>
    <name evidence="1" type="ORF">AKAW2_30431A</name>
</gene>
<sequence>MALERLSEFRTELSHIGFIGFDSAFAVIRIRPPSSPPNLIQEPRTEAYLRAVDHDGRCGATPPNQLTSHFEHKVFDSTNEEAKWTDRFSMWLSPGLRFGFSGT</sequence>